<evidence type="ECO:0000313" key="10">
    <source>
        <dbReference type="Proteomes" id="UP000241890"/>
    </source>
</evidence>
<dbReference type="Proteomes" id="UP000241890">
    <property type="component" value="Unassembled WGS sequence"/>
</dbReference>
<keyword evidence="6" id="KW-0963">Cytoplasm</keyword>
<dbReference type="InParanoid" id="A0A2R5GTU2"/>
<dbReference type="GO" id="GO:0008479">
    <property type="term" value="F:tRNA-guanosine(34) queuine transglycosylase activity"/>
    <property type="evidence" value="ECO:0007669"/>
    <property type="project" value="UniProtKB-UniRule"/>
</dbReference>
<keyword evidence="3 6" id="KW-0819">tRNA processing</keyword>
<feature type="binding site" evidence="6">
    <location>
        <position position="357"/>
    </location>
    <ligand>
        <name>Zn(2+)</name>
        <dbReference type="ChEBI" id="CHEBI:29105"/>
    </ligand>
</feature>
<accession>A0A2R5GTU2</accession>
<comment type="cofactor">
    <cofactor evidence="6">
        <name>Zn(2+)</name>
        <dbReference type="ChEBI" id="CHEBI:29105"/>
    </cofactor>
</comment>
<feature type="active site" description="Proton acceptor" evidence="6">
    <location>
        <position position="126"/>
    </location>
</feature>
<comment type="caution">
    <text evidence="9">The sequence shown here is derived from an EMBL/GenBank/DDBJ whole genome shotgun (WGS) entry which is preliminary data.</text>
</comment>
<organism evidence="9 10">
    <name type="scientific">Hondaea fermentalgiana</name>
    <dbReference type="NCBI Taxonomy" id="2315210"/>
    <lineage>
        <taxon>Eukaryota</taxon>
        <taxon>Sar</taxon>
        <taxon>Stramenopiles</taxon>
        <taxon>Bigyra</taxon>
        <taxon>Labyrinthulomycetes</taxon>
        <taxon>Thraustochytrida</taxon>
        <taxon>Thraustochytriidae</taxon>
        <taxon>Hondaea</taxon>
    </lineage>
</organism>
<dbReference type="NCBIfam" id="TIGR00449">
    <property type="entry name" value="tgt_general"/>
    <property type="match status" value="1"/>
</dbReference>
<keyword evidence="4 6" id="KW-0479">Metal-binding</keyword>
<reference evidence="9 10" key="1">
    <citation type="submission" date="2017-12" db="EMBL/GenBank/DDBJ databases">
        <title>Sequencing, de novo assembly and annotation of complete genome of a new Thraustochytrid species, strain FCC1311.</title>
        <authorList>
            <person name="Sedici K."/>
            <person name="Godart F."/>
            <person name="Aiese Cigliano R."/>
            <person name="Sanseverino W."/>
            <person name="Barakat M."/>
            <person name="Ortet P."/>
            <person name="Marechal E."/>
            <person name="Cagnac O."/>
            <person name="Amato A."/>
        </authorList>
    </citation>
    <scope>NUCLEOTIDE SEQUENCE [LARGE SCALE GENOMIC DNA]</scope>
</reference>
<dbReference type="NCBIfam" id="TIGR00430">
    <property type="entry name" value="Q_tRNA_tgt"/>
    <property type="match status" value="1"/>
</dbReference>
<dbReference type="InterPro" id="IPR002616">
    <property type="entry name" value="tRNA_ribo_trans-like"/>
</dbReference>
<dbReference type="HAMAP" id="MF_00168">
    <property type="entry name" value="Q_tRNA_Tgt"/>
    <property type="match status" value="1"/>
</dbReference>
<evidence type="ECO:0000256" key="1">
    <source>
        <dbReference type="ARBA" id="ARBA00022676"/>
    </source>
</evidence>
<dbReference type="GO" id="GO:0046872">
    <property type="term" value="F:metal ion binding"/>
    <property type="evidence" value="ECO:0007669"/>
    <property type="project" value="UniProtKB-KW"/>
</dbReference>
<keyword evidence="10" id="KW-1185">Reference proteome</keyword>
<evidence type="ECO:0000256" key="3">
    <source>
        <dbReference type="ARBA" id="ARBA00022694"/>
    </source>
</evidence>
<evidence type="ECO:0000256" key="5">
    <source>
        <dbReference type="ARBA" id="ARBA00022833"/>
    </source>
</evidence>
<feature type="region of interest" description="Disordered" evidence="7">
    <location>
        <begin position="1"/>
        <end position="33"/>
    </location>
</feature>
<sequence length="472" mass="51214">MAQSRSGPDGGAPARHGAEEEEEEHGGRGVSCGPALSVRVDETCGRARALTLALPHGPVITPVFQPVGTKGTIKGVTTQEMKEAPISCQILLGNTYHLANQPGAEVIRRMGGLHKFMNWDGNILTDSGGFQMVSLLRLAQITEEGVNFQSPSDGTELMLTPEESIRTQHRIGSDIVMMLDDVIHSCTVDDARFAEATDRTIRWLDRCIEAHKRGGEEDERNGFKSGPKHQNLFAIVQGGLDVSPGGLRERCLAEMAKRDADIPGYAIGGLAGGESKHQFWRVVDKCCRHLPAHKPRYLMGVGHPLDIVVCSALGVDMYDSVFGTRTARFGTAFTPSGSIKLKHAKFAKDAGPIAVGCPCSACRPARAGATQPAFSRASLHFLLKQASDNGVASIVTHHNLVYLLELVRSMRQAILDDRYPAFVNDFLRKQFPPEDSNAHVPLWVCEALEAAEIALDQDLSREVRDEGAQPAE</sequence>
<dbReference type="EC" id="2.4.2.64" evidence="6"/>
<comment type="subcellular location">
    <subcellularLocation>
        <location evidence="6">Cytoplasm</location>
    </subcellularLocation>
</comment>
<dbReference type="Gene3D" id="3.20.20.105">
    <property type="entry name" value="Queuine tRNA-ribosyltransferase-like"/>
    <property type="match status" value="1"/>
</dbReference>
<feature type="region of interest" description="RNA binding" evidence="6">
    <location>
        <begin position="300"/>
        <end position="306"/>
    </location>
</feature>
<dbReference type="GO" id="GO:0006400">
    <property type="term" value="P:tRNA modification"/>
    <property type="evidence" value="ECO:0007669"/>
    <property type="project" value="InterPro"/>
</dbReference>
<comment type="catalytic activity">
    <reaction evidence="6">
        <text>guanosine(34) in tRNA + queuine = queuosine(34) in tRNA + guanine</text>
        <dbReference type="Rhea" id="RHEA:16633"/>
        <dbReference type="Rhea" id="RHEA-COMP:10341"/>
        <dbReference type="Rhea" id="RHEA-COMP:18571"/>
        <dbReference type="ChEBI" id="CHEBI:16235"/>
        <dbReference type="ChEBI" id="CHEBI:17433"/>
        <dbReference type="ChEBI" id="CHEBI:74269"/>
        <dbReference type="ChEBI" id="CHEBI:194431"/>
        <dbReference type="EC" id="2.4.2.64"/>
    </reaction>
</comment>
<feature type="binding site" evidence="6">
    <location>
        <position position="359"/>
    </location>
    <ligand>
        <name>Zn(2+)</name>
        <dbReference type="ChEBI" id="CHEBI:29105"/>
    </ligand>
</feature>
<dbReference type="GO" id="GO:0005829">
    <property type="term" value="C:cytosol"/>
    <property type="evidence" value="ECO:0007669"/>
    <property type="project" value="TreeGrafter"/>
</dbReference>
<gene>
    <name evidence="9" type="ORF">FCC1311_080362</name>
</gene>
<evidence type="ECO:0000313" key="9">
    <source>
        <dbReference type="EMBL" id="GBG31811.1"/>
    </source>
</evidence>
<comment type="function">
    <text evidence="6">Catalytic subunit of the queuine tRNA-ribosyltransferase (TGT) that catalyzes the base-exchange of a guanine (G) residue with queuine (Q) at position 34 (anticodon wobble position) in tRNAs with GU(N) anticodons (tRNA-Asp, -Asn, -His and -Tyr), resulting in the hypermodified nucleoside queuosine (7-(((4,5-cis-dihydroxy-2-cyclopenten-1-yl)amino)methyl)-7-deazaguanosine). Catalysis occurs through a double-displacement mechanism. The nucleophile active site attacks the C1' of nucleotide 34 to detach the guanine base from the RNA, forming a covalent enzyme-RNA intermediate. The proton acceptor active site deprotonates the incoming queuine, allowing a nucleophilic attack on the C1' of the ribose to form the product.</text>
</comment>
<dbReference type="InterPro" id="IPR036511">
    <property type="entry name" value="TGT-like_sf"/>
</dbReference>
<keyword evidence="1 6" id="KW-0328">Glycosyltransferase</keyword>
<feature type="active site" description="Nucleophile" evidence="6">
    <location>
        <position position="319"/>
    </location>
</feature>
<feature type="binding site" evidence="6">
    <location>
        <position position="237"/>
    </location>
    <ligand>
        <name>substrate</name>
    </ligand>
</feature>
<feature type="binding site" evidence="6">
    <location>
        <position position="269"/>
    </location>
    <ligand>
        <name>substrate</name>
    </ligand>
</feature>
<evidence type="ECO:0000259" key="8">
    <source>
        <dbReference type="Pfam" id="PF01702"/>
    </source>
</evidence>
<feature type="binding site" evidence="6">
    <location>
        <position position="180"/>
    </location>
    <ligand>
        <name>substrate</name>
    </ligand>
</feature>
<dbReference type="FunCoup" id="A0A2R5GTU2">
    <property type="interactions" value="165"/>
</dbReference>
<evidence type="ECO:0000256" key="4">
    <source>
        <dbReference type="ARBA" id="ARBA00022723"/>
    </source>
</evidence>
<dbReference type="SUPFAM" id="SSF51713">
    <property type="entry name" value="tRNA-guanine transglycosylase"/>
    <property type="match status" value="1"/>
</dbReference>
<feature type="binding site" evidence="6">
    <location>
        <begin position="126"/>
        <end position="130"/>
    </location>
    <ligand>
        <name>substrate</name>
    </ligand>
</feature>
<dbReference type="OrthoDB" id="10249838at2759"/>
<feature type="region of interest" description="RNA binding; important for wobble base 34 recognition" evidence="6">
    <location>
        <begin position="324"/>
        <end position="328"/>
    </location>
</feature>
<feature type="binding site" evidence="6">
    <location>
        <position position="362"/>
    </location>
    <ligand>
        <name>Zn(2+)</name>
        <dbReference type="ChEBI" id="CHEBI:29105"/>
    </ligand>
</feature>
<evidence type="ECO:0000256" key="7">
    <source>
        <dbReference type="SAM" id="MobiDB-lite"/>
    </source>
</evidence>
<name>A0A2R5GTU2_9STRA</name>
<proteinExistence type="inferred from homology"/>
<comment type="subunit">
    <text evidence="6">Heterodimer of a catalytic subunit and an accessory subunit.</text>
</comment>
<comment type="similarity">
    <text evidence="6">Belongs to the queuine tRNA-ribosyltransferase family.</text>
</comment>
<feature type="domain" description="tRNA-guanine(15) transglycosylase-like" evidence="8">
    <location>
        <begin position="46"/>
        <end position="430"/>
    </location>
</feature>
<keyword evidence="2 6" id="KW-0808">Transferase</keyword>
<dbReference type="InterPro" id="IPR004803">
    <property type="entry name" value="TGT"/>
</dbReference>
<evidence type="ECO:0000256" key="6">
    <source>
        <dbReference type="HAMAP-Rule" id="MF_03218"/>
    </source>
</evidence>
<dbReference type="EMBL" id="BEYU01000107">
    <property type="protein sequence ID" value="GBG31811.1"/>
    <property type="molecule type" value="Genomic_DNA"/>
</dbReference>
<evidence type="ECO:0000256" key="2">
    <source>
        <dbReference type="ARBA" id="ARBA00022679"/>
    </source>
</evidence>
<feature type="binding site" evidence="6">
    <location>
        <position position="398"/>
    </location>
    <ligand>
        <name>Zn(2+)</name>
        <dbReference type="ChEBI" id="CHEBI:29105"/>
    </ligand>
</feature>
<protein>
    <recommendedName>
        <fullName evidence="6">Queuine tRNA-ribosyltransferase catalytic subunit 1</fullName>
        <ecNumber evidence="6">2.4.2.64</ecNumber>
    </recommendedName>
    <alternativeName>
        <fullName evidence="6">Guanine insertion enzyme</fullName>
    </alternativeName>
    <alternativeName>
        <fullName evidence="6">tRNA-guanine transglycosylase</fullName>
    </alternativeName>
</protein>
<dbReference type="AlphaFoldDB" id="A0A2R5GTU2"/>
<dbReference type="Pfam" id="PF01702">
    <property type="entry name" value="TGT"/>
    <property type="match status" value="1"/>
</dbReference>
<keyword evidence="5 6" id="KW-0862">Zinc</keyword>
<dbReference type="PANTHER" id="PTHR43530:SF1">
    <property type="entry name" value="QUEUINE TRNA-RIBOSYLTRANSFERASE CATALYTIC SUBUNIT 1"/>
    <property type="match status" value="1"/>
</dbReference>
<dbReference type="PANTHER" id="PTHR43530">
    <property type="entry name" value="QUEUINE TRNA-RIBOSYLTRANSFERASE CATALYTIC SUBUNIT 1"/>
    <property type="match status" value="1"/>
</dbReference>